<evidence type="ECO:0000259" key="2">
    <source>
        <dbReference type="SMART" id="SM00989"/>
    </source>
</evidence>
<evidence type="ECO:0000256" key="1">
    <source>
        <dbReference type="SAM" id="MobiDB-lite"/>
    </source>
</evidence>
<dbReference type="Proteomes" id="UP001138708">
    <property type="component" value="Unassembled WGS sequence"/>
</dbReference>
<dbReference type="InterPro" id="IPR024096">
    <property type="entry name" value="NO_sig/Golgi_transp_ligand-bd"/>
</dbReference>
<comment type="caution">
    <text evidence="3">The sequence shown here is derived from an EMBL/GenBank/DDBJ whole genome shotgun (WGS) entry which is preliminary data.</text>
</comment>
<name>A0A9X9WJA5_9PROT</name>
<protein>
    <submittedName>
        <fullName evidence="3">Bacteriochlorophyll 4-vinyl reductase</fullName>
    </submittedName>
</protein>
<dbReference type="SUPFAM" id="SSF111126">
    <property type="entry name" value="Ligand-binding domain in the NO signalling and Golgi transport"/>
    <property type="match status" value="1"/>
</dbReference>
<dbReference type="SMART" id="SM00989">
    <property type="entry name" value="V4R"/>
    <property type="match status" value="1"/>
</dbReference>
<dbReference type="GO" id="GO:0030494">
    <property type="term" value="P:bacteriochlorophyll biosynthetic process"/>
    <property type="evidence" value="ECO:0007669"/>
    <property type="project" value="InterPro"/>
</dbReference>
<dbReference type="InterPro" id="IPR004096">
    <property type="entry name" value="V4R"/>
</dbReference>
<reference evidence="4 5" key="2">
    <citation type="submission" date="2020-02" db="EMBL/GenBank/DDBJ databases">
        <authorList>
            <person name="Sun Q."/>
            <person name="Inoue M."/>
        </authorList>
    </citation>
    <scope>NUCLEOTIDE SEQUENCE [LARGE SCALE GENOMIC DNA]</scope>
    <source>
        <strain evidence="4 5">KCTC 22478</strain>
    </source>
</reference>
<dbReference type="InterPro" id="IPR010249">
    <property type="entry name" value="BchJ"/>
</dbReference>
<dbReference type="PANTHER" id="PTHR35090">
    <property type="entry name" value="DNA-DIRECTED RNA POLYMERASE SUBUNIT I"/>
    <property type="match status" value="1"/>
</dbReference>
<feature type="compositionally biased region" description="Basic residues" evidence="1">
    <location>
        <begin position="1"/>
        <end position="12"/>
    </location>
</feature>
<sequence length="233" mass="24862">MPSARRAKGRRCRGTDAVSEASARIGPNAVTRLAEALRAARGEPIATAVFGRAGLAHRLAVPPQRMVPEDEVRALHAALRATLPPADAATIAADAGRRTADYLLAHRIPRVMRILLPRLPERLAARILLAAIGRHAWTFAGSGRFAVQWGRPIRFAIADNPMARGQAADRPACDYCAATFQGLFRALVHPATAVTETACEAMGSPSCLFEIRWPGRSGPADGRRPDRGSPSAA</sequence>
<gene>
    <name evidence="3" type="primary">bchJ</name>
    <name evidence="4" type="ORF">GWK15_10460</name>
    <name evidence="3" type="ORF">GXW75_14235</name>
</gene>
<accession>A0A9X9WJA5</accession>
<evidence type="ECO:0000313" key="5">
    <source>
        <dbReference type="Proteomes" id="UP000746741"/>
    </source>
</evidence>
<dbReference type="EMBL" id="JAAVUP010000002">
    <property type="protein sequence ID" value="NKE17365.1"/>
    <property type="molecule type" value="Genomic_DNA"/>
</dbReference>
<dbReference type="Gene3D" id="3.30.1380.20">
    <property type="entry name" value="Trafficking protein particle complex subunit 3"/>
    <property type="match status" value="1"/>
</dbReference>
<reference evidence="3" key="1">
    <citation type="submission" date="2020-01" db="EMBL/GenBank/DDBJ databases">
        <authorList>
            <person name="Rat A."/>
        </authorList>
    </citation>
    <scope>NUCLEOTIDE SEQUENCE</scope>
    <source>
        <strain evidence="3">LMG 31161</strain>
    </source>
</reference>
<proteinExistence type="predicted"/>
<dbReference type="Proteomes" id="UP000746741">
    <property type="component" value="Unassembled WGS sequence"/>
</dbReference>
<dbReference type="EMBL" id="JAAEDK010000030">
    <property type="protein sequence ID" value="MBR0660415.1"/>
    <property type="molecule type" value="Genomic_DNA"/>
</dbReference>
<keyword evidence="5" id="KW-1185">Reference proteome</keyword>
<evidence type="ECO:0000313" key="3">
    <source>
        <dbReference type="EMBL" id="MBR0660415.1"/>
    </source>
</evidence>
<reference evidence="3" key="3">
    <citation type="journal article" date="2021" name="Syst. Appl. Microbiol.">
        <title>Roseomonas hellenica sp. nov., isolated from roots of wild-growing Alkanna tinctoria.</title>
        <authorList>
            <person name="Rat A."/>
            <person name="Naranjo H.D."/>
            <person name="Lebbe L."/>
            <person name="Cnockaert M."/>
            <person name="Krigas N."/>
            <person name="Grigoriadou K."/>
            <person name="Maloupa E."/>
            <person name="Willems A."/>
        </authorList>
    </citation>
    <scope>NUCLEOTIDE SEQUENCE</scope>
    <source>
        <strain evidence="3">LMG 31161</strain>
    </source>
</reference>
<organism evidence="3 6">
    <name type="scientific">Neoroseomonas oryzicola</name>
    <dbReference type="NCBI Taxonomy" id="535904"/>
    <lineage>
        <taxon>Bacteria</taxon>
        <taxon>Pseudomonadati</taxon>
        <taxon>Pseudomonadota</taxon>
        <taxon>Alphaproteobacteria</taxon>
        <taxon>Acetobacterales</taxon>
        <taxon>Acetobacteraceae</taxon>
        <taxon>Neoroseomonas</taxon>
    </lineage>
</organism>
<dbReference type="AlphaFoldDB" id="A0A9X9WJA5"/>
<dbReference type="NCBIfam" id="TIGR02019">
    <property type="entry name" value="BchJ"/>
    <property type="match status" value="1"/>
</dbReference>
<dbReference type="Pfam" id="PF02830">
    <property type="entry name" value="V4R"/>
    <property type="match status" value="1"/>
</dbReference>
<dbReference type="GO" id="GO:0015979">
    <property type="term" value="P:photosynthesis"/>
    <property type="evidence" value="ECO:0007669"/>
    <property type="project" value="InterPro"/>
</dbReference>
<evidence type="ECO:0000313" key="4">
    <source>
        <dbReference type="EMBL" id="NKE17365.1"/>
    </source>
</evidence>
<evidence type="ECO:0000313" key="6">
    <source>
        <dbReference type="Proteomes" id="UP001138708"/>
    </source>
</evidence>
<feature type="domain" description="4-vinyl reductase 4VR" evidence="2">
    <location>
        <begin position="152"/>
        <end position="213"/>
    </location>
</feature>
<dbReference type="PANTHER" id="PTHR35090:SF1">
    <property type="entry name" value="SLR0144 PROTEIN"/>
    <property type="match status" value="1"/>
</dbReference>
<feature type="region of interest" description="Disordered" evidence="1">
    <location>
        <begin position="1"/>
        <end position="20"/>
    </location>
</feature>